<dbReference type="PRINTS" id="PR00171">
    <property type="entry name" value="SUGRTRNSPORT"/>
</dbReference>
<feature type="transmembrane region" description="Helical" evidence="8">
    <location>
        <begin position="74"/>
        <end position="94"/>
    </location>
</feature>
<evidence type="ECO:0000259" key="9">
    <source>
        <dbReference type="PROSITE" id="PS50850"/>
    </source>
</evidence>
<dbReference type="InterPro" id="IPR036259">
    <property type="entry name" value="MFS_trans_sf"/>
</dbReference>
<evidence type="ECO:0000313" key="10">
    <source>
        <dbReference type="EMBL" id="KAJ5101829.1"/>
    </source>
</evidence>
<feature type="transmembrane region" description="Helical" evidence="8">
    <location>
        <begin position="12"/>
        <end position="32"/>
    </location>
</feature>
<dbReference type="PROSITE" id="PS50850">
    <property type="entry name" value="MFS"/>
    <property type="match status" value="1"/>
</dbReference>
<feature type="transmembrane region" description="Helical" evidence="8">
    <location>
        <begin position="349"/>
        <end position="369"/>
    </location>
</feature>
<keyword evidence="4 8" id="KW-0812">Transmembrane</keyword>
<gene>
    <name evidence="10" type="ORF">NUU61_004051</name>
</gene>
<sequence>MLGIPKYFGLRGSALNFAISWIAGLDFLLFGYDQGVTGGLLDLPSFTKYFPDINPEEPGIGDALKSQRSSNQGIAVAAYNLGCFLGAVFTIFVGNPLGRRMTIFIGSVIMTVGALLQCTSYDLPQFIVGRIVTGWGNGMNTSTVPTWQSETAQAHARGKLVMIEGMLITAGITISYWLNYGMAWIGEDEVSWRFPLAFQIVFALIIFGTILNLPESPRWLVMQGREEEALEVLVALNDKDHDDPFIANEFESVRLTVQEMSKGSYASLFQMSEYREFHRVVLAYVCQMFQQISGINLITYYAPILFEKINLEDNNYPKLLAACNGTEYFLASLVPIFIIELVGRRKLMLVGAAGMSLSMVALAVSLHVLDTGNKKAGPAQAVFLFVFNTFFALGWLGMTWLYPAEIVPLRIRAPTNALATSGNWIFNFMVVMITPVAFDSIGYKTYIIFAVINAFIFPVVYFFYPETRYRSLEEMDDLFKKSSSVFDIVSISLTEPHRYDRHGQLRQDYIEDIERRMSVREDAKIEHSDSS</sequence>
<dbReference type="RefSeq" id="XP_056512660.1">
    <property type="nucleotide sequence ID" value="XM_056654633.1"/>
</dbReference>
<evidence type="ECO:0000256" key="6">
    <source>
        <dbReference type="ARBA" id="ARBA00023136"/>
    </source>
</evidence>
<evidence type="ECO:0000256" key="3">
    <source>
        <dbReference type="ARBA" id="ARBA00022448"/>
    </source>
</evidence>
<keyword evidence="3 7" id="KW-0813">Transport</keyword>
<evidence type="ECO:0000256" key="2">
    <source>
        <dbReference type="ARBA" id="ARBA00010992"/>
    </source>
</evidence>
<dbReference type="AlphaFoldDB" id="A0A9W9FKD5"/>
<evidence type="ECO:0000256" key="7">
    <source>
        <dbReference type="RuleBase" id="RU003346"/>
    </source>
</evidence>
<keyword evidence="11" id="KW-1185">Reference proteome</keyword>
<comment type="similarity">
    <text evidence="2 7">Belongs to the major facilitator superfamily. Sugar transporter (TC 2.A.1.1) family.</text>
</comment>
<dbReference type="GeneID" id="81393801"/>
<dbReference type="GO" id="GO:0005351">
    <property type="term" value="F:carbohydrate:proton symporter activity"/>
    <property type="evidence" value="ECO:0007669"/>
    <property type="project" value="TreeGrafter"/>
</dbReference>
<keyword evidence="6 8" id="KW-0472">Membrane</keyword>
<dbReference type="OrthoDB" id="6612291at2759"/>
<reference evidence="10" key="2">
    <citation type="journal article" date="2023" name="IMA Fungus">
        <title>Comparative genomic study of the Penicillium genus elucidates a diverse pangenome and 15 lateral gene transfer events.</title>
        <authorList>
            <person name="Petersen C."/>
            <person name="Sorensen T."/>
            <person name="Nielsen M.R."/>
            <person name="Sondergaard T.E."/>
            <person name="Sorensen J.L."/>
            <person name="Fitzpatrick D.A."/>
            <person name="Frisvad J.C."/>
            <person name="Nielsen K.L."/>
        </authorList>
    </citation>
    <scope>NUCLEOTIDE SEQUENCE</scope>
    <source>
        <strain evidence="10">IBT 34128</strain>
    </source>
</reference>
<dbReference type="Proteomes" id="UP001141434">
    <property type="component" value="Unassembled WGS sequence"/>
</dbReference>
<dbReference type="GO" id="GO:0016020">
    <property type="term" value="C:membrane"/>
    <property type="evidence" value="ECO:0007669"/>
    <property type="project" value="UniProtKB-SubCell"/>
</dbReference>
<dbReference type="PANTHER" id="PTHR48022">
    <property type="entry name" value="PLASTIDIC GLUCOSE TRANSPORTER 4"/>
    <property type="match status" value="1"/>
</dbReference>
<feature type="transmembrane region" description="Helical" evidence="8">
    <location>
        <begin position="190"/>
        <end position="213"/>
    </location>
</feature>
<accession>A0A9W9FKD5</accession>
<dbReference type="InterPro" id="IPR003663">
    <property type="entry name" value="Sugar/inositol_transpt"/>
</dbReference>
<evidence type="ECO:0000256" key="8">
    <source>
        <dbReference type="SAM" id="Phobius"/>
    </source>
</evidence>
<evidence type="ECO:0000256" key="5">
    <source>
        <dbReference type="ARBA" id="ARBA00022989"/>
    </source>
</evidence>
<feature type="transmembrane region" description="Helical" evidence="8">
    <location>
        <begin position="160"/>
        <end position="178"/>
    </location>
</feature>
<dbReference type="InterPro" id="IPR050360">
    <property type="entry name" value="MFS_Sugar_Transporters"/>
</dbReference>
<dbReference type="EMBL" id="JAPMSZ010000005">
    <property type="protein sequence ID" value="KAJ5101829.1"/>
    <property type="molecule type" value="Genomic_DNA"/>
</dbReference>
<proteinExistence type="inferred from homology"/>
<evidence type="ECO:0000256" key="4">
    <source>
        <dbReference type="ARBA" id="ARBA00022692"/>
    </source>
</evidence>
<dbReference type="InterPro" id="IPR020846">
    <property type="entry name" value="MFS_dom"/>
</dbReference>
<reference evidence="10" key="1">
    <citation type="submission" date="2022-11" db="EMBL/GenBank/DDBJ databases">
        <authorList>
            <person name="Petersen C."/>
        </authorList>
    </citation>
    <scope>NUCLEOTIDE SEQUENCE</scope>
    <source>
        <strain evidence="10">IBT 34128</strain>
    </source>
</reference>
<feature type="transmembrane region" description="Helical" evidence="8">
    <location>
        <begin position="381"/>
        <end position="403"/>
    </location>
</feature>
<organism evidence="10 11">
    <name type="scientific">Penicillium alfredii</name>
    <dbReference type="NCBI Taxonomy" id="1506179"/>
    <lineage>
        <taxon>Eukaryota</taxon>
        <taxon>Fungi</taxon>
        <taxon>Dikarya</taxon>
        <taxon>Ascomycota</taxon>
        <taxon>Pezizomycotina</taxon>
        <taxon>Eurotiomycetes</taxon>
        <taxon>Eurotiomycetidae</taxon>
        <taxon>Eurotiales</taxon>
        <taxon>Aspergillaceae</taxon>
        <taxon>Penicillium</taxon>
    </lineage>
</organism>
<comment type="caution">
    <text evidence="10">The sequence shown here is derived from an EMBL/GenBank/DDBJ whole genome shotgun (WGS) entry which is preliminary data.</text>
</comment>
<feature type="transmembrane region" description="Helical" evidence="8">
    <location>
        <begin position="415"/>
        <end position="437"/>
    </location>
</feature>
<dbReference type="InterPro" id="IPR005828">
    <property type="entry name" value="MFS_sugar_transport-like"/>
</dbReference>
<dbReference type="PANTHER" id="PTHR48022:SF68">
    <property type="entry name" value="MAJOR FACILITATOR SUPERFAMILY (MFS) PROFILE DOMAIN-CONTAINING PROTEIN-RELATED"/>
    <property type="match status" value="1"/>
</dbReference>
<keyword evidence="5 8" id="KW-1133">Transmembrane helix</keyword>
<feature type="domain" description="Major facilitator superfamily (MFS) profile" evidence="9">
    <location>
        <begin position="19"/>
        <end position="468"/>
    </location>
</feature>
<dbReference type="Gene3D" id="1.20.1250.20">
    <property type="entry name" value="MFS general substrate transporter like domains"/>
    <property type="match status" value="1"/>
</dbReference>
<evidence type="ECO:0000256" key="1">
    <source>
        <dbReference type="ARBA" id="ARBA00004141"/>
    </source>
</evidence>
<feature type="transmembrane region" description="Helical" evidence="8">
    <location>
        <begin position="443"/>
        <end position="464"/>
    </location>
</feature>
<protein>
    <recommendedName>
        <fullName evidence="9">Major facilitator superfamily (MFS) profile domain-containing protein</fullName>
    </recommendedName>
</protein>
<evidence type="ECO:0000313" key="11">
    <source>
        <dbReference type="Proteomes" id="UP001141434"/>
    </source>
</evidence>
<dbReference type="Pfam" id="PF00083">
    <property type="entry name" value="Sugar_tr"/>
    <property type="match status" value="1"/>
</dbReference>
<dbReference type="FunFam" id="1.20.1250.20:FF:000061">
    <property type="entry name" value="MFS sugar transporter"/>
    <property type="match status" value="1"/>
</dbReference>
<dbReference type="SUPFAM" id="SSF103473">
    <property type="entry name" value="MFS general substrate transporter"/>
    <property type="match status" value="1"/>
</dbReference>
<dbReference type="NCBIfam" id="TIGR00879">
    <property type="entry name" value="SP"/>
    <property type="match status" value="1"/>
</dbReference>
<comment type="subcellular location">
    <subcellularLocation>
        <location evidence="1">Membrane</location>
        <topology evidence="1">Multi-pass membrane protein</topology>
    </subcellularLocation>
</comment>
<name>A0A9W9FKD5_9EURO</name>